<evidence type="ECO:0000256" key="3">
    <source>
        <dbReference type="ARBA" id="ARBA00022741"/>
    </source>
</evidence>
<keyword evidence="8" id="KW-1185">Reference proteome</keyword>
<keyword evidence="4" id="KW-0067">ATP-binding</keyword>
<dbReference type="InterPro" id="IPR003439">
    <property type="entry name" value="ABC_transporter-like_ATP-bd"/>
</dbReference>
<dbReference type="PROSITE" id="PS50893">
    <property type="entry name" value="ABC_TRANSPORTER_2"/>
    <property type="match status" value="1"/>
</dbReference>
<evidence type="ECO:0000256" key="5">
    <source>
        <dbReference type="SAM" id="MobiDB-lite"/>
    </source>
</evidence>
<dbReference type="InterPro" id="IPR027417">
    <property type="entry name" value="P-loop_NTPase"/>
</dbReference>
<dbReference type="InterPro" id="IPR015860">
    <property type="entry name" value="ABC_transpr_TagH-like"/>
</dbReference>
<organism evidence="7 8">
    <name type="scientific">Bifidobacterium tissieri</name>
    <dbReference type="NCBI Taxonomy" id="1630162"/>
    <lineage>
        <taxon>Bacteria</taxon>
        <taxon>Bacillati</taxon>
        <taxon>Actinomycetota</taxon>
        <taxon>Actinomycetes</taxon>
        <taxon>Bifidobacteriales</taxon>
        <taxon>Bifidobacteriaceae</taxon>
        <taxon>Bifidobacterium</taxon>
    </lineage>
</organism>
<dbReference type="CDD" id="cd03220">
    <property type="entry name" value="ABC_KpsT_Wzt"/>
    <property type="match status" value="1"/>
</dbReference>
<dbReference type="AlphaFoldDB" id="A0A261FF49"/>
<gene>
    <name evidence="7" type="ORF">BTIS_1347</name>
</gene>
<dbReference type="GO" id="GO:0005524">
    <property type="term" value="F:ATP binding"/>
    <property type="evidence" value="ECO:0007669"/>
    <property type="project" value="UniProtKB-KW"/>
</dbReference>
<dbReference type="GO" id="GO:0016020">
    <property type="term" value="C:membrane"/>
    <property type="evidence" value="ECO:0007669"/>
    <property type="project" value="InterPro"/>
</dbReference>
<dbReference type="InterPro" id="IPR017871">
    <property type="entry name" value="ABC_transporter-like_CS"/>
</dbReference>
<keyword evidence="2" id="KW-0813">Transport</keyword>
<dbReference type="SMART" id="SM00382">
    <property type="entry name" value="AAA"/>
    <property type="match status" value="1"/>
</dbReference>
<dbReference type="Pfam" id="PF00005">
    <property type="entry name" value="ABC_tran"/>
    <property type="match status" value="1"/>
</dbReference>
<keyword evidence="3" id="KW-0547">Nucleotide-binding</keyword>
<accession>A0A261FF49</accession>
<feature type="domain" description="ABC transporter" evidence="6">
    <location>
        <begin position="52"/>
        <end position="277"/>
    </location>
</feature>
<protein>
    <submittedName>
        <fullName evidence="7">Sugar ABC transporter</fullName>
    </submittedName>
</protein>
<dbReference type="PROSITE" id="PS00211">
    <property type="entry name" value="ABC_TRANSPORTER_1"/>
    <property type="match status" value="1"/>
</dbReference>
<evidence type="ECO:0000313" key="8">
    <source>
        <dbReference type="Proteomes" id="UP000216444"/>
    </source>
</evidence>
<feature type="compositionally biased region" description="Low complexity" evidence="5">
    <location>
        <begin position="460"/>
        <end position="470"/>
    </location>
</feature>
<evidence type="ECO:0000313" key="7">
    <source>
        <dbReference type="EMBL" id="OZG57506.1"/>
    </source>
</evidence>
<evidence type="ECO:0000256" key="2">
    <source>
        <dbReference type="ARBA" id="ARBA00022448"/>
    </source>
</evidence>
<dbReference type="InterPro" id="IPR050683">
    <property type="entry name" value="Bact_Polysacc_Export_ATP-bd"/>
</dbReference>
<evidence type="ECO:0000256" key="4">
    <source>
        <dbReference type="ARBA" id="ARBA00022840"/>
    </source>
</evidence>
<sequence length="483" mass="53493">MSETKNEVDASAEAAEIRQIRPELAFEDAPVVLSVNHVGKTFKLPTEQATGLKQAFINWTKGIKGYKTQEVLKDISFEVHQGEFFGIVGRNGGGKSTLLKIISQIYYPNKGSVNVKGKLVPFIELGVGFNPELTGRENVYLNGCLLGFTTEEIDAMYDDIVEFAELEEFMDQKLKNYSSGMQVRLAFSVAIKAQGDILVLDEVLAVGDEAFQRKCDDFFTEIRKDPTKTVILVTHDMGSVKKYCTRAMMIKEGEVAAIGDKETVADQYTLANLEAEKKIEDQKVKENAAKGLYPEGLNEQCPLLRTYAVSKPMLTSDDVFRFAVEYQYDEPGDFYLAISMNDIRRGGITYDTGAKVFRMKEHGHHTVEFEVPLNLFNSGEFRLFTSLRKPSPTDPNFTDMVAVATGDNACTFVIRNSKGDAYALLNHSAIQIAPAEGEQGIEVMKRYDPFAEDDSATGTEDVVPSASSASSDDEPNAKIGKKE</sequence>
<dbReference type="InterPro" id="IPR003593">
    <property type="entry name" value="AAA+_ATPase"/>
</dbReference>
<evidence type="ECO:0000259" key="6">
    <source>
        <dbReference type="PROSITE" id="PS50893"/>
    </source>
</evidence>
<dbReference type="PANTHER" id="PTHR46743:SF2">
    <property type="entry name" value="TEICHOIC ACIDS EXPORT ATP-BINDING PROTEIN TAGH"/>
    <property type="match status" value="1"/>
</dbReference>
<feature type="region of interest" description="Disordered" evidence="5">
    <location>
        <begin position="445"/>
        <end position="483"/>
    </location>
</feature>
<dbReference type="SUPFAM" id="SSF52540">
    <property type="entry name" value="P-loop containing nucleoside triphosphate hydrolases"/>
    <property type="match status" value="1"/>
</dbReference>
<comment type="caution">
    <text evidence="7">The sequence shown here is derived from an EMBL/GenBank/DDBJ whole genome shotgun (WGS) entry which is preliminary data.</text>
</comment>
<dbReference type="Proteomes" id="UP000216444">
    <property type="component" value="Unassembled WGS sequence"/>
</dbReference>
<proteinExistence type="inferred from homology"/>
<reference evidence="7 8" key="1">
    <citation type="journal article" date="2017" name="BMC Genomics">
        <title>Comparative genomic and phylogenomic analyses of the Bifidobacteriaceae family.</title>
        <authorList>
            <person name="Lugli G.A."/>
            <person name="Milani C."/>
            <person name="Turroni F."/>
            <person name="Duranti S."/>
            <person name="Mancabelli L."/>
            <person name="Mangifesta M."/>
            <person name="Ferrario C."/>
            <person name="Modesto M."/>
            <person name="Mattarelli P."/>
            <person name="Jiri K."/>
            <person name="van Sinderen D."/>
            <person name="Ventura M."/>
        </authorList>
    </citation>
    <scope>NUCLEOTIDE SEQUENCE [LARGE SCALE GENOMIC DNA]</scope>
    <source>
        <strain evidence="7 8">DSM 100201</strain>
    </source>
</reference>
<comment type="similarity">
    <text evidence="1">Belongs to the ABC transporter superfamily.</text>
</comment>
<dbReference type="GO" id="GO:0140359">
    <property type="term" value="F:ABC-type transporter activity"/>
    <property type="evidence" value="ECO:0007669"/>
    <property type="project" value="InterPro"/>
</dbReference>
<evidence type="ECO:0000256" key="1">
    <source>
        <dbReference type="ARBA" id="ARBA00005417"/>
    </source>
</evidence>
<dbReference type="PANTHER" id="PTHR46743">
    <property type="entry name" value="TEICHOIC ACIDS EXPORT ATP-BINDING PROTEIN TAGH"/>
    <property type="match status" value="1"/>
</dbReference>
<dbReference type="EMBL" id="MWWV01000008">
    <property type="protein sequence ID" value="OZG57506.1"/>
    <property type="molecule type" value="Genomic_DNA"/>
</dbReference>
<dbReference type="Gene3D" id="3.40.50.300">
    <property type="entry name" value="P-loop containing nucleotide triphosphate hydrolases"/>
    <property type="match status" value="1"/>
</dbReference>
<name>A0A261FF49_9BIFI</name>
<dbReference type="GO" id="GO:0016887">
    <property type="term" value="F:ATP hydrolysis activity"/>
    <property type="evidence" value="ECO:0007669"/>
    <property type="project" value="InterPro"/>
</dbReference>
<dbReference type="RefSeq" id="WP_094663934.1">
    <property type="nucleotide sequence ID" value="NZ_MWWV01000008.1"/>
</dbReference>